<dbReference type="GO" id="GO:0042908">
    <property type="term" value="P:xenobiotic transport"/>
    <property type="evidence" value="ECO:0007669"/>
    <property type="project" value="UniProtKB-ARBA"/>
</dbReference>
<evidence type="ECO:0000256" key="6">
    <source>
        <dbReference type="ARBA" id="ARBA00053977"/>
    </source>
</evidence>
<feature type="transmembrane region" description="Helical" evidence="9">
    <location>
        <begin position="92"/>
        <end position="109"/>
    </location>
</feature>
<evidence type="ECO:0000256" key="4">
    <source>
        <dbReference type="ARBA" id="ARBA00023136"/>
    </source>
</evidence>
<evidence type="ECO:0000313" key="12">
    <source>
        <dbReference type="Proteomes" id="UP000799767"/>
    </source>
</evidence>
<dbReference type="RefSeq" id="XP_033590923.1">
    <property type="nucleotide sequence ID" value="XM_033733301.1"/>
</dbReference>
<feature type="domain" description="Major facilitator superfamily (MFS) profile" evidence="10">
    <location>
        <begin position="26"/>
        <end position="455"/>
    </location>
</feature>
<feature type="transmembrane region" description="Helical" evidence="9">
    <location>
        <begin position="335"/>
        <end position="354"/>
    </location>
</feature>
<keyword evidence="2 9" id="KW-0812">Transmembrane</keyword>
<dbReference type="GO" id="GO:0140115">
    <property type="term" value="P:export across plasma membrane"/>
    <property type="evidence" value="ECO:0007669"/>
    <property type="project" value="UniProtKB-ARBA"/>
</dbReference>
<feature type="transmembrane region" description="Helical" evidence="9">
    <location>
        <begin position="429"/>
        <end position="449"/>
    </location>
</feature>
<evidence type="ECO:0000259" key="10">
    <source>
        <dbReference type="PROSITE" id="PS50850"/>
    </source>
</evidence>
<feature type="transmembrane region" description="Helical" evidence="9">
    <location>
        <begin position="61"/>
        <end position="80"/>
    </location>
</feature>
<dbReference type="AlphaFoldDB" id="A0A6A6PX96"/>
<gene>
    <name evidence="11" type="ORF">BDY17DRAFT_295488</name>
</gene>
<dbReference type="FunFam" id="1.20.1250.20:FF:000011">
    <property type="entry name" value="MFS multidrug transporter, putative"/>
    <property type="match status" value="1"/>
</dbReference>
<feature type="transmembrane region" description="Helical" evidence="9">
    <location>
        <begin position="28"/>
        <end position="49"/>
    </location>
</feature>
<feature type="transmembrane region" description="Helical" evidence="9">
    <location>
        <begin position="405"/>
        <end position="423"/>
    </location>
</feature>
<keyword evidence="12" id="KW-1185">Reference proteome</keyword>
<dbReference type="InterPro" id="IPR011701">
    <property type="entry name" value="MFS"/>
</dbReference>
<dbReference type="CDD" id="cd17323">
    <property type="entry name" value="MFS_Tpo1_MDR_like"/>
    <property type="match status" value="1"/>
</dbReference>
<evidence type="ECO:0000256" key="9">
    <source>
        <dbReference type="SAM" id="Phobius"/>
    </source>
</evidence>
<dbReference type="PANTHER" id="PTHR23502:SF38">
    <property type="entry name" value="POLYAMINE TRANSPORTER 4"/>
    <property type="match status" value="1"/>
</dbReference>
<feature type="transmembrane region" description="Helical" evidence="9">
    <location>
        <begin position="288"/>
        <end position="309"/>
    </location>
</feature>
<feature type="transmembrane region" description="Helical" evidence="9">
    <location>
        <begin position="360"/>
        <end position="385"/>
    </location>
</feature>
<evidence type="ECO:0000256" key="8">
    <source>
        <dbReference type="ARBA" id="ARBA00077167"/>
    </source>
</evidence>
<dbReference type="PANTHER" id="PTHR23502">
    <property type="entry name" value="MAJOR FACILITATOR SUPERFAMILY"/>
    <property type="match status" value="1"/>
</dbReference>
<feature type="transmembrane region" description="Helical" evidence="9">
    <location>
        <begin position="151"/>
        <end position="174"/>
    </location>
</feature>
<keyword evidence="4 9" id="KW-0472">Membrane</keyword>
<accession>A0A6A6PX96</accession>
<dbReference type="Gene3D" id="1.20.1250.20">
    <property type="entry name" value="MFS general substrate transporter like domains"/>
    <property type="match status" value="1"/>
</dbReference>
<evidence type="ECO:0000256" key="5">
    <source>
        <dbReference type="ARBA" id="ARBA00038347"/>
    </source>
</evidence>
<dbReference type="EMBL" id="MU001634">
    <property type="protein sequence ID" value="KAF2484354.1"/>
    <property type="molecule type" value="Genomic_DNA"/>
</dbReference>
<evidence type="ECO:0000256" key="1">
    <source>
        <dbReference type="ARBA" id="ARBA00004141"/>
    </source>
</evidence>
<evidence type="ECO:0000256" key="7">
    <source>
        <dbReference type="ARBA" id="ARBA00069139"/>
    </source>
</evidence>
<dbReference type="GO" id="GO:0005886">
    <property type="term" value="C:plasma membrane"/>
    <property type="evidence" value="ECO:0007669"/>
    <property type="project" value="TreeGrafter"/>
</dbReference>
<feature type="transmembrane region" description="Helical" evidence="9">
    <location>
        <begin position="180"/>
        <end position="199"/>
    </location>
</feature>
<comment type="subcellular location">
    <subcellularLocation>
        <location evidence="1">Membrane</location>
        <topology evidence="1">Multi-pass membrane protein</topology>
    </subcellularLocation>
</comment>
<dbReference type="PROSITE" id="PS50850">
    <property type="entry name" value="MFS"/>
    <property type="match status" value="1"/>
</dbReference>
<dbReference type="GO" id="GO:0015606">
    <property type="term" value="F:spermidine transmembrane transporter activity"/>
    <property type="evidence" value="ECO:0007669"/>
    <property type="project" value="TreeGrafter"/>
</dbReference>
<feature type="transmembrane region" description="Helical" evidence="9">
    <location>
        <begin position="250"/>
        <end position="276"/>
    </location>
</feature>
<keyword evidence="3 9" id="KW-1133">Transmembrane helix</keyword>
<evidence type="ECO:0000313" key="11">
    <source>
        <dbReference type="EMBL" id="KAF2484354.1"/>
    </source>
</evidence>
<dbReference type="InterPro" id="IPR036259">
    <property type="entry name" value="MFS_trans_sf"/>
</dbReference>
<protein>
    <recommendedName>
        <fullName evidence="7">Cercosporin MFS transporter CTB4</fullName>
    </recommendedName>
    <alternativeName>
        <fullName evidence="8">Cercosporin toxin biosynthesis cluster protein 4</fullName>
    </alternativeName>
</protein>
<dbReference type="Proteomes" id="UP000799767">
    <property type="component" value="Unassembled WGS sequence"/>
</dbReference>
<dbReference type="InterPro" id="IPR005829">
    <property type="entry name" value="Sugar_transporter_CS"/>
</dbReference>
<sequence>MVVLDWDGPDDPANPYNWSKGMRIYHTFIPAATALVCTTGSSIITPALAEIQRDLHVSREVSLLPFVLYTLGLGAGPLLAGPSSENFGRRRVYQVGMTGFALFTLGAGFSTNIASLTICRFFAGVFGSPGLSIGGGSLADLWAPHERAIPWAVYVLSPFLGPAIGPVMGAYITLGESWRWTQWIMLFFVLAVLLPSFAMKETYKAKILQQRARRSGEESIEPQRTRRQAFHDFTTKILIRPLHMICTEPVVGLFTLYIALNFGMLYAFFAAFPFVFAEAYGFGIGSTSLTFLGLGVGSMIGCASIILFTRVSSQRRMARAKETGQSTGSVPEERLYVAMVGSVCLPVSLFWFGWSVQERVHWICPVIAEAVYAYGNILVFSAATLYVNQVYGPLYAASATAANSFARYTFGATIPLFIVQMYTALGVGWASSLLGFASLAMLPVPWVFYKFGPTLRARSSYISSP</sequence>
<dbReference type="Pfam" id="PF07690">
    <property type="entry name" value="MFS_1"/>
    <property type="match status" value="1"/>
</dbReference>
<evidence type="ECO:0000256" key="2">
    <source>
        <dbReference type="ARBA" id="ARBA00022692"/>
    </source>
</evidence>
<reference evidence="11" key="1">
    <citation type="journal article" date="2020" name="Stud. Mycol.">
        <title>101 Dothideomycetes genomes: a test case for predicting lifestyles and emergence of pathogens.</title>
        <authorList>
            <person name="Haridas S."/>
            <person name="Albert R."/>
            <person name="Binder M."/>
            <person name="Bloem J."/>
            <person name="Labutti K."/>
            <person name="Salamov A."/>
            <person name="Andreopoulos B."/>
            <person name="Baker S."/>
            <person name="Barry K."/>
            <person name="Bills G."/>
            <person name="Bluhm B."/>
            <person name="Cannon C."/>
            <person name="Castanera R."/>
            <person name="Culley D."/>
            <person name="Daum C."/>
            <person name="Ezra D."/>
            <person name="Gonzalez J."/>
            <person name="Henrissat B."/>
            <person name="Kuo A."/>
            <person name="Liang C."/>
            <person name="Lipzen A."/>
            <person name="Lutzoni F."/>
            <person name="Magnuson J."/>
            <person name="Mondo S."/>
            <person name="Nolan M."/>
            <person name="Ohm R."/>
            <person name="Pangilinan J."/>
            <person name="Park H.-J."/>
            <person name="Ramirez L."/>
            <person name="Alfaro M."/>
            <person name="Sun H."/>
            <person name="Tritt A."/>
            <person name="Yoshinaga Y."/>
            <person name="Zwiers L.-H."/>
            <person name="Turgeon B."/>
            <person name="Goodwin S."/>
            <person name="Spatafora J."/>
            <person name="Crous P."/>
            <person name="Grigoriev I."/>
        </authorList>
    </citation>
    <scope>NUCLEOTIDE SEQUENCE</scope>
    <source>
        <strain evidence="11">CBS 113389</strain>
    </source>
</reference>
<comment type="similarity">
    <text evidence="5">Belongs to the major facilitator superfamily. CAR1 family.</text>
</comment>
<dbReference type="InterPro" id="IPR020846">
    <property type="entry name" value="MFS_dom"/>
</dbReference>
<dbReference type="GeneID" id="54474303"/>
<organism evidence="11 12">
    <name type="scientific">Neohortaea acidophila</name>
    <dbReference type="NCBI Taxonomy" id="245834"/>
    <lineage>
        <taxon>Eukaryota</taxon>
        <taxon>Fungi</taxon>
        <taxon>Dikarya</taxon>
        <taxon>Ascomycota</taxon>
        <taxon>Pezizomycotina</taxon>
        <taxon>Dothideomycetes</taxon>
        <taxon>Dothideomycetidae</taxon>
        <taxon>Mycosphaerellales</taxon>
        <taxon>Teratosphaeriaceae</taxon>
        <taxon>Neohortaea</taxon>
    </lineage>
</organism>
<proteinExistence type="inferred from homology"/>
<dbReference type="SUPFAM" id="SSF103473">
    <property type="entry name" value="MFS general substrate transporter"/>
    <property type="match status" value="1"/>
</dbReference>
<evidence type="ECO:0000256" key="3">
    <source>
        <dbReference type="ARBA" id="ARBA00022989"/>
    </source>
</evidence>
<comment type="function">
    <text evidence="6">MFS transporter; part of the gene cluster that mediates the biosynthesis of cercosporin, a light-activated, non-host-selective toxin. The perylenequinone chromophore of cercosporin absorbs light energy to attain an electronically-activated triplet state and produces active oxygen species such as the hydroxyl radical, superoxide, hydrogen peroxide or singlet oxygen upon reaction with oxygen molecules. These reactive oxygen species cause damage to various cellular components including lipids, proteins and nucleic acids. Responsible for secretion and accumulation of cercosporin, but does not play any roles in self-protection against the toxicity of cercosporin.</text>
</comment>
<name>A0A6A6PX96_9PEZI</name>
<dbReference type="PROSITE" id="PS00216">
    <property type="entry name" value="SUGAR_TRANSPORT_1"/>
    <property type="match status" value="1"/>
</dbReference>
<dbReference type="GO" id="GO:0000297">
    <property type="term" value="F:spermine transmembrane transporter activity"/>
    <property type="evidence" value="ECO:0007669"/>
    <property type="project" value="TreeGrafter"/>
</dbReference>
<dbReference type="OrthoDB" id="3936150at2759"/>